<dbReference type="CDD" id="cd11056">
    <property type="entry name" value="CYP6-like"/>
    <property type="match status" value="1"/>
</dbReference>
<evidence type="ECO:0000256" key="11">
    <source>
        <dbReference type="ARBA" id="ARBA00023033"/>
    </source>
</evidence>
<dbReference type="GeneID" id="115875595"/>
<keyword evidence="7" id="KW-0256">Endoplasmic reticulum</keyword>
<protein>
    <submittedName>
        <fullName evidence="17">Cytochrome P450 6a22-like</fullName>
    </submittedName>
</protein>
<keyword evidence="10 13" id="KW-0408">Iron</keyword>
<feature type="binding site" description="axial binding residue" evidence="13">
    <location>
        <position position="401"/>
    </location>
    <ligand>
        <name>heme</name>
        <dbReference type="ChEBI" id="CHEBI:30413"/>
    </ligand>
    <ligandPart>
        <name>Fe</name>
        <dbReference type="ChEBI" id="CHEBI:18248"/>
    </ligandPart>
</feature>
<keyword evidence="5 13" id="KW-0349">Heme</keyword>
<dbReference type="SUPFAM" id="SSF48264">
    <property type="entry name" value="Cytochrome P450"/>
    <property type="match status" value="1"/>
</dbReference>
<dbReference type="InterPro" id="IPR036396">
    <property type="entry name" value="Cyt_P450_sf"/>
</dbReference>
<evidence type="ECO:0000256" key="13">
    <source>
        <dbReference type="PIRSR" id="PIRSR602401-1"/>
    </source>
</evidence>
<evidence type="ECO:0000256" key="12">
    <source>
        <dbReference type="ARBA" id="ARBA00023136"/>
    </source>
</evidence>
<dbReference type="GO" id="GO:0016705">
    <property type="term" value="F:oxidoreductase activity, acting on paired donors, with incorporation or reduction of molecular oxygen"/>
    <property type="evidence" value="ECO:0007669"/>
    <property type="project" value="InterPro"/>
</dbReference>
<evidence type="ECO:0000256" key="2">
    <source>
        <dbReference type="ARBA" id="ARBA00004174"/>
    </source>
</evidence>
<keyword evidence="11 14" id="KW-0503">Monooxygenase</keyword>
<dbReference type="PRINTS" id="PR00463">
    <property type="entry name" value="EP450I"/>
</dbReference>
<evidence type="ECO:0000256" key="14">
    <source>
        <dbReference type="RuleBase" id="RU000461"/>
    </source>
</evidence>
<keyword evidence="16" id="KW-1185">Reference proteome</keyword>
<proteinExistence type="inferred from homology"/>
<gene>
    <name evidence="17" type="primary">LOC115875595</name>
</gene>
<organism evidence="16 17">
    <name type="scientific">Sitophilus oryzae</name>
    <name type="common">Rice weevil</name>
    <name type="synonym">Curculio oryzae</name>
    <dbReference type="NCBI Taxonomy" id="7048"/>
    <lineage>
        <taxon>Eukaryota</taxon>
        <taxon>Metazoa</taxon>
        <taxon>Ecdysozoa</taxon>
        <taxon>Arthropoda</taxon>
        <taxon>Hexapoda</taxon>
        <taxon>Insecta</taxon>
        <taxon>Pterygota</taxon>
        <taxon>Neoptera</taxon>
        <taxon>Endopterygota</taxon>
        <taxon>Coleoptera</taxon>
        <taxon>Polyphaga</taxon>
        <taxon>Cucujiformia</taxon>
        <taxon>Curculionidae</taxon>
        <taxon>Dryophthorinae</taxon>
        <taxon>Sitophilus</taxon>
    </lineage>
</organism>
<keyword evidence="15" id="KW-0812">Transmembrane</keyword>
<dbReference type="GO" id="GO:0005789">
    <property type="term" value="C:endoplasmic reticulum membrane"/>
    <property type="evidence" value="ECO:0007669"/>
    <property type="project" value="UniProtKB-SubCell"/>
</dbReference>
<evidence type="ECO:0000256" key="7">
    <source>
        <dbReference type="ARBA" id="ARBA00022824"/>
    </source>
</evidence>
<evidence type="ECO:0000256" key="8">
    <source>
        <dbReference type="ARBA" id="ARBA00022848"/>
    </source>
</evidence>
<comment type="cofactor">
    <cofactor evidence="1 13">
        <name>heme</name>
        <dbReference type="ChEBI" id="CHEBI:30413"/>
    </cofactor>
</comment>
<dbReference type="GO" id="GO:0020037">
    <property type="term" value="F:heme binding"/>
    <property type="evidence" value="ECO:0007669"/>
    <property type="project" value="InterPro"/>
</dbReference>
<dbReference type="PANTHER" id="PTHR24292:SF103">
    <property type="entry name" value="CYTOCHROME P450 6BS1"/>
    <property type="match status" value="1"/>
</dbReference>
<dbReference type="InterPro" id="IPR050476">
    <property type="entry name" value="Insect_CytP450_Detox"/>
</dbReference>
<dbReference type="AlphaFoldDB" id="A0A6J2X6Z3"/>
<evidence type="ECO:0000256" key="10">
    <source>
        <dbReference type="ARBA" id="ARBA00023004"/>
    </source>
</evidence>
<dbReference type="GO" id="GO:0004497">
    <property type="term" value="F:monooxygenase activity"/>
    <property type="evidence" value="ECO:0007669"/>
    <property type="project" value="UniProtKB-KW"/>
</dbReference>
<evidence type="ECO:0000313" key="17">
    <source>
        <dbReference type="RefSeq" id="XP_030746952.1"/>
    </source>
</evidence>
<dbReference type="PANTHER" id="PTHR24292">
    <property type="entry name" value="CYTOCHROME P450"/>
    <property type="match status" value="1"/>
</dbReference>
<dbReference type="GO" id="GO:0005506">
    <property type="term" value="F:iron ion binding"/>
    <property type="evidence" value="ECO:0007669"/>
    <property type="project" value="InterPro"/>
</dbReference>
<dbReference type="FunFam" id="1.10.630.10:FF:000182">
    <property type="entry name" value="Cytochrome P450 3A4"/>
    <property type="match status" value="1"/>
</dbReference>
<dbReference type="PRINTS" id="PR00385">
    <property type="entry name" value="P450"/>
</dbReference>
<dbReference type="Pfam" id="PF00067">
    <property type="entry name" value="p450"/>
    <property type="match status" value="2"/>
</dbReference>
<keyword evidence="8" id="KW-0492">Microsome</keyword>
<comment type="subcellular location">
    <subcellularLocation>
        <location evidence="3">Endoplasmic reticulum membrane</location>
        <topology evidence="3">Peripheral membrane protein</topology>
    </subcellularLocation>
    <subcellularLocation>
        <location evidence="2">Microsome membrane</location>
        <topology evidence="2">Peripheral membrane protein</topology>
    </subcellularLocation>
</comment>
<comment type="similarity">
    <text evidence="4 14">Belongs to the cytochrome P450 family.</text>
</comment>
<dbReference type="Gene3D" id="1.10.630.10">
    <property type="entry name" value="Cytochrome P450"/>
    <property type="match status" value="2"/>
</dbReference>
<feature type="transmembrane region" description="Helical" evidence="15">
    <location>
        <begin position="6"/>
        <end position="25"/>
    </location>
</feature>
<dbReference type="KEGG" id="soy:115875595"/>
<dbReference type="InParanoid" id="A0A6J2X6Z3"/>
<reference evidence="17" key="1">
    <citation type="submission" date="2025-08" db="UniProtKB">
        <authorList>
            <consortium name="RefSeq"/>
        </authorList>
    </citation>
    <scope>IDENTIFICATION</scope>
    <source>
        <tissue evidence="17">Gonads</tissue>
    </source>
</reference>
<evidence type="ECO:0000313" key="16">
    <source>
        <dbReference type="Proteomes" id="UP000504635"/>
    </source>
</evidence>
<keyword evidence="12 15" id="KW-0472">Membrane</keyword>
<dbReference type="InterPro" id="IPR017972">
    <property type="entry name" value="Cyt_P450_CS"/>
</dbReference>
<evidence type="ECO:0000256" key="4">
    <source>
        <dbReference type="ARBA" id="ARBA00010617"/>
    </source>
</evidence>
<keyword evidence="6 13" id="KW-0479">Metal-binding</keyword>
<name>A0A6J2X6Z3_SITOR</name>
<dbReference type="PROSITE" id="PS00086">
    <property type="entry name" value="CYTOCHROME_P450"/>
    <property type="match status" value="1"/>
</dbReference>
<accession>A0A6J2X6Z3</accession>
<dbReference type="InterPro" id="IPR001128">
    <property type="entry name" value="Cyt_P450"/>
</dbReference>
<evidence type="ECO:0000256" key="1">
    <source>
        <dbReference type="ARBA" id="ARBA00001971"/>
    </source>
</evidence>
<keyword evidence="9 14" id="KW-0560">Oxidoreductase</keyword>
<dbReference type="Proteomes" id="UP000504635">
    <property type="component" value="Unplaced"/>
</dbReference>
<evidence type="ECO:0000256" key="6">
    <source>
        <dbReference type="ARBA" id="ARBA00022723"/>
    </source>
</evidence>
<dbReference type="InterPro" id="IPR002401">
    <property type="entry name" value="Cyt_P450_E_grp-I"/>
</dbReference>
<dbReference type="OrthoDB" id="2789670at2759"/>
<sequence>MFWFYVIFGVVVFIYSYFHYSYMYWLELRVPSLSPEFPFGDMKDPILRRQCMGEKIKEIYDFGTKHWYNYIGLYFFSRKVFLPIDPELIKNILVKDFNYFSDRGIHYDEKYDPLSAHLFSIAGPKWKNLRAKLTPAYSPVKIKGMFDIMYKCAHEMMLLVGEIAMSGRPVDIKVSFGFQLKLMMRDPDAEFRKMGKRAFTQTVGDLLKMVVIRSFPFLARLFGIGVFPKDVTEFFRRVETEPGTALTIDEAAAQAFIFFLAGFETTSTTTSFALFELSINFMYREKARKEISAVLEKYNGTMTYDALMEMKYRTVIMSETLRKYPPAPVFLRVCTKRYPIPDTDAYIEKGQSVLIPCYGLHRDDRYWHEPDIFDPERFSEKNKDKIVDGTYIPFGAGPRNCIGIRFALVQAKIALALFLMNFDFDLSPRTKLPLKMETKGIILSPIGGLWLRVNPID</sequence>
<keyword evidence="15" id="KW-1133">Transmembrane helix</keyword>
<evidence type="ECO:0000256" key="3">
    <source>
        <dbReference type="ARBA" id="ARBA00004406"/>
    </source>
</evidence>
<dbReference type="RefSeq" id="XP_030746952.1">
    <property type="nucleotide sequence ID" value="XM_030891092.1"/>
</dbReference>
<evidence type="ECO:0000256" key="15">
    <source>
        <dbReference type="SAM" id="Phobius"/>
    </source>
</evidence>
<evidence type="ECO:0000256" key="5">
    <source>
        <dbReference type="ARBA" id="ARBA00022617"/>
    </source>
</evidence>
<evidence type="ECO:0000256" key="9">
    <source>
        <dbReference type="ARBA" id="ARBA00023002"/>
    </source>
</evidence>